<keyword evidence="3" id="KW-0238">DNA-binding</keyword>
<keyword evidence="4" id="KW-0804">Transcription</keyword>
<feature type="domain" description="Zn(2)-C6 fungal-type" evidence="7">
    <location>
        <begin position="198"/>
        <end position="228"/>
    </location>
</feature>
<keyword evidence="2" id="KW-0805">Transcription regulation</keyword>
<feature type="region of interest" description="Disordered" evidence="6">
    <location>
        <begin position="265"/>
        <end position="336"/>
    </location>
</feature>
<dbReference type="EMBL" id="BQKY01000008">
    <property type="protein sequence ID" value="GJN91304.1"/>
    <property type="molecule type" value="Genomic_DNA"/>
</dbReference>
<feature type="compositionally biased region" description="Pro residues" evidence="6">
    <location>
        <begin position="41"/>
        <end position="53"/>
    </location>
</feature>
<evidence type="ECO:0000256" key="4">
    <source>
        <dbReference type="ARBA" id="ARBA00023163"/>
    </source>
</evidence>
<dbReference type="PANTHER" id="PTHR31845:SF17">
    <property type="entry name" value="ZN(II)2CYS6 TRANSCRIPTION FACTOR (EUROFUNG)"/>
    <property type="match status" value="1"/>
</dbReference>
<dbReference type="CDD" id="cd12148">
    <property type="entry name" value="fungal_TF_MHR"/>
    <property type="match status" value="1"/>
</dbReference>
<evidence type="ECO:0000256" key="5">
    <source>
        <dbReference type="ARBA" id="ARBA00023242"/>
    </source>
</evidence>
<feature type="compositionally biased region" description="Pro residues" evidence="6">
    <location>
        <begin position="149"/>
        <end position="158"/>
    </location>
</feature>
<evidence type="ECO:0000256" key="6">
    <source>
        <dbReference type="SAM" id="MobiDB-lite"/>
    </source>
</evidence>
<dbReference type="GO" id="GO:0008270">
    <property type="term" value="F:zinc ion binding"/>
    <property type="evidence" value="ECO:0007669"/>
    <property type="project" value="InterPro"/>
</dbReference>
<evidence type="ECO:0000313" key="9">
    <source>
        <dbReference type="Proteomes" id="UP001342314"/>
    </source>
</evidence>
<sequence length="990" mass="105078">MHPFPFPPSYLAGAQYPHAPPFPPAPHDGSLPPFPAYLLPPTHPGGPPPPPSAPSSTPRPSTQPPAVGNVSSTTPTTDTSTPMDHDSVPSHPGGADDLPRPSTSTSSSLQSPSPGLLHLDATPPAASSSDKKGKSPERSGSSTAAREPWIPPPPPPALSDPYALLERSRAALAQLIAQGNIDARPSRQGQASAPKSGACASCRAAKAKCSQDEPQCARCAVNHLECSYPVFNKRGRKRTLTPNMMALQNCHRDLDAAFAILAATSQQQQQHQHQRLPPSSSSSAMAHLGPHAVASSSSTLAVPPSHAPPHAHPAAASSVSGSSSAHDTPDEDDAHSRALKSVIESPLAVLAHISSLKVGEDADADNDVETGKTFLPLRGKGKARAEAGGKAMGYFATGLYQLRSDADPAQDPVALGILTAEEFERTVEFYFAHLRQFSFHLSPSLHTPQFLRDVSPFLSTAIAFLCASYLPDLRHLVPALHAHTLRLSDRVWSEGLKSLEIVQAFLLLINWTPIEDDWGDDRRWSWLGETLRIATEIKLYRALNAANYDFYRSVTPLGDGAYQELADSRAWSWKLLFVTEIALCVSTGRVGSVHTLSLSTPGEPIPQNLDKDHPCYNMAALVALNKIYSKAIAHSNSLQDEKEGHESRHRPAFQKAWSSDITAWRNAWPHINALVRLIAQHDNTIVTSISLRFKGPVWPVLEECRHSALETARMAVKWEDGELRYATNVVVVLIAYAATLLLRVIAAKPGPSDSETKMLCAKVADALIEAGSMRPTVRNLATLHGTRIRALLQADYKHGASIAPTPAGTAPSSPQLQASNPPAPADSSAFPALPSACAFPLTNAHLLPTQALLQAQEQGFAYPVIPGVFNLPLQDSHLLWDIAHEARLAPPPALGNSASARGGTAAAAADLGGAGMGLEPAQAQAQLHAGEHAAAAAAAAAASAAAAAEAALGPSSSAQAEDTGLHFDDWMYKSALDTDWLSSEPGAWAW</sequence>
<protein>
    <recommendedName>
        <fullName evidence="7">Zn(2)-C6 fungal-type domain-containing protein</fullName>
    </recommendedName>
</protein>
<dbReference type="GO" id="GO:0000976">
    <property type="term" value="F:transcription cis-regulatory region binding"/>
    <property type="evidence" value="ECO:0007669"/>
    <property type="project" value="TreeGrafter"/>
</dbReference>
<dbReference type="SUPFAM" id="SSF57701">
    <property type="entry name" value="Zn2/Cys6 DNA-binding domain"/>
    <property type="match status" value="1"/>
</dbReference>
<reference evidence="8 9" key="1">
    <citation type="submission" date="2021-12" db="EMBL/GenBank/DDBJ databases">
        <title>High titer production of polyol ester of fatty acids by Rhodotorula paludigena BS15 towards product separation-free biomass refinery.</title>
        <authorList>
            <person name="Mano J."/>
            <person name="Ono H."/>
            <person name="Tanaka T."/>
            <person name="Naito K."/>
            <person name="Sushida H."/>
            <person name="Ike M."/>
            <person name="Tokuyasu K."/>
            <person name="Kitaoka M."/>
        </authorList>
    </citation>
    <scope>NUCLEOTIDE SEQUENCE [LARGE SCALE GENOMIC DNA]</scope>
    <source>
        <strain evidence="8 9">BS15</strain>
    </source>
</reference>
<dbReference type="PROSITE" id="PS00463">
    <property type="entry name" value="ZN2_CY6_FUNGAL_1"/>
    <property type="match status" value="1"/>
</dbReference>
<feature type="region of interest" description="Disordered" evidence="6">
    <location>
        <begin position="802"/>
        <end position="827"/>
    </location>
</feature>
<dbReference type="GO" id="GO:0000981">
    <property type="term" value="F:DNA-binding transcription factor activity, RNA polymerase II-specific"/>
    <property type="evidence" value="ECO:0007669"/>
    <property type="project" value="InterPro"/>
</dbReference>
<feature type="compositionally biased region" description="Low complexity" evidence="6">
    <location>
        <begin position="71"/>
        <end position="82"/>
    </location>
</feature>
<keyword evidence="9" id="KW-1185">Reference proteome</keyword>
<dbReference type="AlphaFoldDB" id="A0AAV5GN02"/>
<keyword evidence="5" id="KW-0539">Nucleus</keyword>
<evidence type="ECO:0000256" key="2">
    <source>
        <dbReference type="ARBA" id="ARBA00023015"/>
    </source>
</evidence>
<feature type="compositionally biased region" description="Low complexity" evidence="6">
    <location>
        <begin position="312"/>
        <end position="326"/>
    </location>
</feature>
<feature type="region of interest" description="Disordered" evidence="6">
    <location>
        <begin position="1"/>
        <end position="161"/>
    </location>
</feature>
<gene>
    <name evidence="8" type="ORF">Rhopal_004323-T1</name>
</gene>
<dbReference type="PROSITE" id="PS50048">
    <property type="entry name" value="ZN2_CY6_FUNGAL_2"/>
    <property type="match status" value="1"/>
</dbReference>
<dbReference type="Proteomes" id="UP001342314">
    <property type="component" value="Unassembled WGS sequence"/>
</dbReference>
<evidence type="ECO:0000259" key="7">
    <source>
        <dbReference type="PROSITE" id="PS50048"/>
    </source>
</evidence>
<dbReference type="PANTHER" id="PTHR31845">
    <property type="entry name" value="FINGER DOMAIN PROTEIN, PUTATIVE-RELATED"/>
    <property type="match status" value="1"/>
</dbReference>
<evidence type="ECO:0000256" key="1">
    <source>
        <dbReference type="ARBA" id="ARBA00004123"/>
    </source>
</evidence>
<organism evidence="8 9">
    <name type="scientific">Rhodotorula paludigena</name>
    <dbReference type="NCBI Taxonomy" id="86838"/>
    <lineage>
        <taxon>Eukaryota</taxon>
        <taxon>Fungi</taxon>
        <taxon>Dikarya</taxon>
        <taxon>Basidiomycota</taxon>
        <taxon>Pucciniomycotina</taxon>
        <taxon>Microbotryomycetes</taxon>
        <taxon>Sporidiobolales</taxon>
        <taxon>Sporidiobolaceae</taxon>
        <taxon>Rhodotorula</taxon>
    </lineage>
</organism>
<proteinExistence type="predicted"/>
<name>A0AAV5GN02_9BASI</name>
<dbReference type="InterPro" id="IPR001138">
    <property type="entry name" value="Zn2Cys6_DnaBD"/>
</dbReference>
<feature type="compositionally biased region" description="Low complexity" evidence="6">
    <location>
        <begin position="265"/>
        <end position="283"/>
    </location>
</feature>
<evidence type="ECO:0000256" key="3">
    <source>
        <dbReference type="ARBA" id="ARBA00023125"/>
    </source>
</evidence>
<evidence type="ECO:0000313" key="8">
    <source>
        <dbReference type="EMBL" id="GJN91304.1"/>
    </source>
</evidence>
<dbReference type="SMART" id="SM00066">
    <property type="entry name" value="GAL4"/>
    <property type="match status" value="1"/>
</dbReference>
<dbReference type="CDD" id="cd00067">
    <property type="entry name" value="GAL4"/>
    <property type="match status" value="1"/>
</dbReference>
<accession>A0AAV5GN02</accession>
<comment type="caution">
    <text evidence="8">The sequence shown here is derived from an EMBL/GenBank/DDBJ whole genome shotgun (WGS) entry which is preliminary data.</text>
</comment>
<feature type="compositionally biased region" description="Low complexity" evidence="6">
    <location>
        <begin position="100"/>
        <end position="117"/>
    </location>
</feature>
<dbReference type="InterPro" id="IPR036864">
    <property type="entry name" value="Zn2-C6_fun-type_DNA-bd_sf"/>
</dbReference>
<comment type="subcellular location">
    <subcellularLocation>
        <location evidence="1">Nucleus</location>
    </subcellularLocation>
</comment>
<dbReference type="Pfam" id="PF00172">
    <property type="entry name" value="Zn_clus"/>
    <property type="match status" value="1"/>
</dbReference>
<dbReference type="GO" id="GO:0005634">
    <property type="term" value="C:nucleus"/>
    <property type="evidence" value="ECO:0007669"/>
    <property type="project" value="UniProtKB-SubCell"/>
</dbReference>
<dbReference type="Gene3D" id="4.10.240.10">
    <property type="entry name" value="Zn(2)-C6 fungal-type DNA-binding domain"/>
    <property type="match status" value="1"/>
</dbReference>
<dbReference type="InterPro" id="IPR051089">
    <property type="entry name" value="prtT"/>
</dbReference>